<reference evidence="3" key="1">
    <citation type="journal article" date="2023" name="Mol. Biol. Evol.">
        <title>Third-Generation Sequencing Reveals the Adaptive Role of the Epigenome in Three Deep-Sea Polychaetes.</title>
        <authorList>
            <person name="Perez M."/>
            <person name="Aroh O."/>
            <person name="Sun Y."/>
            <person name="Lan Y."/>
            <person name="Juniper S.K."/>
            <person name="Young C.R."/>
            <person name="Angers B."/>
            <person name="Qian P.Y."/>
        </authorList>
    </citation>
    <scope>NUCLEOTIDE SEQUENCE</scope>
    <source>
        <strain evidence="3">R07B-5</strain>
    </source>
</reference>
<dbReference type="InterPro" id="IPR038870">
    <property type="entry name" value="UBAP1"/>
</dbReference>
<dbReference type="AlphaFoldDB" id="A0AAD9NUL5"/>
<dbReference type="SUPFAM" id="SSF46934">
    <property type="entry name" value="UBA-like"/>
    <property type="match status" value="2"/>
</dbReference>
<name>A0AAD9NUL5_RIDPI</name>
<dbReference type="Proteomes" id="UP001209878">
    <property type="component" value="Unassembled WGS sequence"/>
</dbReference>
<dbReference type="Pfam" id="PF21267">
    <property type="entry name" value="UBAP-1_UBA2"/>
    <property type="match status" value="1"/>
</dbReference>
<dbReference type="InterPro" id="IPR042575">
    <property type="entry name" value="UBAP1_C"/>
</dbReference>
<evidence type="ECO:0000313" key="4">
    <source>
        <dbReference type="Proteomes" id="UP001209878"/>
    </source>
</evidence>
<dbReference type="GO" id="GO:0000813">
    <property type="term" value="C:ESCRT I complex"/>
    <property type="evidence" value="ECO:0007669"/>
    <property type="project" value="InterPro"/>
</dbReference>
<dbReference type="EMBL" id="JAODUO010000404">
    <property type="protein sequence ID" value="KAK2181253.1"/>
    <property type="molecule type" value="Genomic_DNA"/>
</dbReference>
<gene>
    <name evidence="3" type="ORF">NP493_404g00000</name>
</gene>
<comment type="caution">
    <text evidence="3">The sequence shown here is derived from an EMBL/GenBank/DDBJ whole genome shotgun (WGS) entry which is preliminary data.</text>
</comment>
<dbReference type="PROSITE" id="PS50030">
    <property type="entry name" value="UBA"/>
    <property type="match status" value="2"/>
</dbReference>
<dbReference type="PANTHER" id="PTHR15960">
    <property type="entry name" value="LD44032P"/>
    <property type="match status" value="1"/>
</dbReference>
<feature type="compositionally biased region" description="Polar residues" evidence="1">
    <location>
        <begin position="1"/>
        <end position="18"/>
    </location>
</feature>
<dbReference type="InterPro" id="IPR009060">
    <property type="entry name" value="UBA-like_sf"/>
</dbReference>
<feature type="region of interest" description="Disordered" evidence="1">
    <location>
        <begin position="1"/>
        <end position="23"/>
    </location>
</feature>
<dbReference type="Gene3D" id="1.20.120.1920">
    <property type="entry name" value="UBAP1 SOUBA domain"/>
    <property type="match status" value="1"/>
</dbReference>
<organism evidence="3 4">
    <name type="scientific">Ridgeia piscesae</name>
    <name type="common">Tubeworm</name>
    <dbReference type="NCBI Taxonomy" id="27915"/>
    <lineage>
        <taxon>Eukaryota</taxon>
        <taxon>Metazoa</taxon>
        <taxon>Spiralia</taxon>
        <taxon>Lophotrochozoa</taxon>
        <taxon>Annelida</taxon>
        <taxon>Polychaeta</taxon>
        <taxon>Sedentaria</taxon>
        <taxon>Canalipalpata</taxon>
        <taxon>Sabellida</taxon>
        <taxon>Siboglinidae</taxon>
        <taxon>Ridgeia</taxon>
    </lineage>
</organism>
<dbReference type="GO" id="GO:0043130">
    <property type="term" value="F:ubiquitin binding"/>
    <property type="evidence" value="ECO:0007669"/>
    <property type="project" value="InterPro"/>
</dbReference>
<feature type="domain" description="UBA" evidence="2">
    <location>
        <begin position="90"/>
        <end position="136"/>
    </location>
</feature>
<sequence>NRYQLLPSQQQRPLNNGTPDVRHPPLSLTAVTLIRQVTDMGFPQDRVEKAVRRLGDDDRKVLDYLCLADRLVEQHYKIDDVETSLELFENNGEKAALYLQLLTRFREMGFSDDKIQVALVGNDLDVDLATESLMSVMILWRSVTVLWRSVTILWRSVTALWRSVTVLWRSVMVLWRSVTVLWRSVTVLQRCFALKLVLTI</sequence>
<dbReference type="PANTHER" id="PTHR15960:SF5">
    <property type="entry name" value="LD44032P"/>
    <property type="match status" value="1"/>
</dbReference>
<evidence type="ECO:0000259" key="2">
    <source>
        <dbReference type="PROSITE" id="PS50030"/>
    </source>
</evidence>
<dbReference type="GO" id="GO:0043162">
    <property type="term" value="P:ubiquitin-dependent protein catabolic process via the multivesicular body sorting pathway"/>
    <property type="evidence" value="ECO:0007669"/>
    <property type="project" value="InterPro"/>
</dbReference>
<dbReference type="InterPro" id="IPR015940">
    <property type="entry name" value="UBA"/>
</dbReference>
<proteinExistence type="predicted"/>
<evidence type="ECO:0000256" key="1">
    <source>
        <dbReference type="SAM" id="MobiDB-lite"/>
    </source>
</evidence>
<dbReference type="InterPro" id="IPR049467">
    <property type="entry name" value="UBAP-1-like_UBA2"/>
</dbReference>
<keyword evidence="4" id="KW-1185">Reference proteome</keyword>
<feature type="non-terminal residue" evidence="3">
    <location>
        <position position="1"/>
    </location>
</feature>
<protein>
    <recommendedName>
        <fullName evidence="2">UBA domain-containing protein</fullName>
    </recommendedName>
</protein>
<feature type="domain" description="UBA" evidence="2">
    <location>
        <begin position="27"/>
        <end position="68"/>
    </location>
</feature>
<accession>A0AAD9NUL5</accession>
<dbReference type="SMART" id="SM00165">
    <property type="entry name" value="UBA"/>
    <property type="match status" value="2"/>
</dbReference>
<evidence type="ECO:0000313" key="3">
    <source>
        <dbReference type="EMBL" id="KAK2181253.1"/>
    </source>
</evidence>